<evidence type="ECO:0000313" key="3">
    <source>
        <dbReference type="Proteomes" id="UP000570851"/>
    </source>
</evidence>
<comment type="caution">
    <text evidence="2">The sequence shown here is derived from an EMBL/GenBank/DDBJ whole genome shotgun (WGS) entry which is preliminary data.</text>
</comment>
<keyword evidence="1" id="KW-0175">Coiled coil</keyword>
<sequence length="134" mass="15175">MSKPDVTDFELCRTLINEIVFLSLTKRNKLLVAGKITEDEYIKIGQQFEEPLRRNFNDLTIKVFQGITQALTSHQTRIKRVTQKLENAINKINDINESINFFTKIVSFFGSILNAASLGIAGIPSLLNDFEALL</sequence>
<feature type="coiled-coil region" evidence="1">
    <location>
        <begin position="71"/>
        <end position="98"/>
    </location>
</feature>
<evidence type="ECO:0000313" key="2">
    <source>
        <dbReference type="EMBL" id="MBC1305152.1"/>
    </source>
</evidence>
<gene>
    <name evidence="2" type="ORF">GNE12_24900</name>
</gene>
<reference evidence="2 3" key="1">
    <citation type="submission" date="2019-11" db="EMBL/GenBank/DDBJ databases">
        <title>Comparison of genomes from free-living endosymbiotic cyanobacteria isolated from Azolla.</title>
        <authorList>
            <person name="Thiel T."/>
            <person name="Pratte B."/>
        </authorList>
    </citation>
    <scope>NUCLEOTIDE SEQUENCE [LARGE SCALE GENOMIC DNA]</scope>
    <source>
        <strain evidence="2 3">N2B</strain>
    </source>
</reference>
<dbReference type="GeneID" id="58721664"/>
<dbReference type="EMBL" id="JACKZP010000166">
    <property type="protein sequence ID" value="MBC1305152.1"/>
    <property type="molecule type" value="Genomic_DNA"/>
</dbReference>
<accession>A0ABR6SFG2</accession>
<name>A0ABR6SFG2_ANAVA</name>
<proteinExistence type="predicted"/>
<keyword evidence="3" id="KW-1185">Reference proteome</keyword>
<dbReference type="RefSeq" id="WP_011320800.1">
    <property type="nucleotide sequence ID" value="NZ_JACKZP010000166.1"/>
</dbReference>
<organism evidence="2 3">
    <name type="scientific">Trichormus variabilis N2B</name>
    <dbReference type="NCBI Taxonomy" id="2681315"/>
    <lineage>
        <taxon>Bacteria</taxon>
        <taxon>Bacillati</taxon>
        <taxon>Cyanobacteriota</taxon>
        <taxon>Cyanophyceae</taxon>
        <taxon>Nostocales</taxon>
        <taxon>Nostocaceae</taxon>
        <taxon>Trichormus</taxon>
    </lineage>
</organism>
<evidence type="ECO:0000256" key="1">
    <source>
        <dbReference type="SAM" id="Coils"/>
    </source>
</evidence>
<protein>
    <submittedName>
        <fullName evidence="2">Uncharacterized protein</fullName>
    </submittedName>
</protein>
<dbReference type="Proteomes" id="UP000570851">
    <property type="component" value="Unassembled WGS sequence"/>
</dbReference>